<feature type="domain" description="Poly(A) RNA polymerase mitochondrial-like central palm" evidence="1">
    <location>
        <begin position="1"/>
        <end position="126"/>
    </location>
</feature>
<accession>A0A1Y2HGJ1</accession>
<organism evidence="2 3">
    <name type="scientific">Catenaria anguillulae PL171</name>
    <dbReference type="NCBI Taxonomy" id="765915"/>
    <lineage>
        <taxon>Eukaryota</taxon>
        <taxon>Fungi</taxon>
        <taxon>Fungi incertae sedis</taxon>
        <taxon>Blastocladiomycota</taxon>
        <taxon>Blastocladiomycetes</taxon>
        <taxon>Blastocladiales</taxon>
        <taxon>Catenariaceae</taxon>
        <taxon>Catenaria</taxon>
    </lineage>
</organism>
<dbReference type="AlphaFoldDB" id="A0A1Y2HGJ1"/>
<dbReference type="GO" id="GO:0031123">
    <property type="term" value="P:RNA 3'-end processing"/>
    <property type="evidence" value="ECO:0007669"/>
    <property type="project" value="TreeGrafter"/>
</dbReference>
<dbReference type="EMBL" id="MCFL01000033">
    <property type="protein sequence ID" value="ORZ33720.1"/>
    <property type="molecule type" value="Genomic_DNA"/>
</dbReference>
<dbReference type="STRING" id="765915.A0A1Y2HGJ1"/>
<dbReference type="Pfam" id="PF22600">
    <property type="entry name" value="MTPAP-like_central"/>
    <property type="match status" value="1"/>
</dbReference>
<sequence length="151" mass="17717">MYDRLRPSEADMASRKQLVEKLQRIFDSEWPAHRFIVHPFGSAVNMLCSRASDIDRCQFAIGKRHGRSCHIAHLLRKHGFRDIDLRKARARVPVVRFVDPDLHLSCDINVNNPLALHNTLFVRHYVTRHPLVAPFMLLIKYWTQRRVLNDA</sequence>
<dbReference type="Proteomes" id="UP000193411">
    <property type="component" value="Unassembled WGS sequence"/>
</dbReference>
<dbReference type="PANTHER" id="PTHR12271:SF113">
    <property type="entry name" value="POLY(A) RNA POLYMERASE CID11"/>
    <property type="match status" value="1"/>
</dbReference>
<evidence type="ECO:0000313" key="3">
    <source>
        <dbReference type="Proteomes" id="UP000193411"/>
    </source>
</evidence>
<dbReference type="InterPro" id="IPR054708">
    <property type="entry name" value="MTPAP-like_central"/>
</dbReference>
<dbReference type="CDD" id="cd05402">
    <property type="entry name" value="NT_PAP_TUTase"/>
    <property type="match status" value="1"/>
</dbReference>
<dbReference type="GO" id="GO:0010605">
    <property type="term" value="P:negative regulation of macromolecule metabolic process"/>
    <property type="evidence" value="ECO:0007669"/>
    <property type="project" value="UniProtKB-ARBA"/>
</dbReference>
<evidence type="ECO:0000259" key="1">
    <source>
        <dbReference type="Pfam" id="PF22600"/>
    </source>
</evidence>
<dbReference type="PANTHER" id="PTHR12271">
    <property type="entry name" value="POLY A POLYMERASE CID PAP -RELATED"/>
    <property type="match status" value="1"/>
</dbReference>
<dbReference type="GO" id="GO:0016779">
    <property type="term" value="F:nucleotidyltransferase activity"/>
    <property type="evidence" value="ECO:0007669"/>
    <property type="project" value="UniProtKB-ARBA"/>
</dbReference>
<keyword evidence="3" id="KW-1185">Reference proteome</keyword>
<reference evidence="2 3" key="1">
    <citation type="submission" date="2016-07" db="EMBL/GenBank/DDBJ databases">
        <title>Pervasive Adenine N6-methylation of Active Genes in Fungi.</title>
        <authorList>
            <consortium name="DOE Joint Genome Institute"/>
            <person name="Mondo S.J."/>
            <person name="Dannebaum R.O."/>
            <person name="Kuo R.C."/>
            <person name="Labutti K."/>
            <person name="Haridas S."/>
            <person name="Kuo A."/>
            <person name="Salamov A."/>
            <person name="Ahrendt S.R."/>
            <person name="Lipzen A."/>
            <person name="Sullivan W."/>
            <person name="Andreopoulos W.B."/>
            <person name="Clum A."/>
            <person name="Lindquist E."/>
            <person name="Daum C."/>
            <person name="Ramamoorthy G.K."/>
            <person name="Gryganskyi A."/>
            <person name="Culley D."/>
            <person name="Magnuson J.K."/>
            <person name="James T.Y."/>
            <person name="O'Malley M.A."/>
            <person name="Stajich J.E."/>
            <person name="Spatafora J.W."/>
            <person name="Visel A."/>
            <person name="Grigoriev I.V."/>
        </authorList>
    </citation>
    <scope>NUCLEOTIDE SEQUENCE [LARGE SCALE GENOMIC DNA]</scope>
    <source>
        <strain evidence="2 3">PL171</strain>
    </source>
</reference>
<gene>
    <name evidence="2" type="ORF">BCR44DRAFT_115197</name>
</gene>
<comment type="caution">
    <text evidence="2">The sequence shown here is derived from an EMBL/GenBank/DDBJ whole genome shotgun (WGS) entry which is preliminary data.</text>
</comment>
<proteinExistence type="predicted"/>
<evidence type="ECO:0000313" key="2">
    <source>
        <dbReference type="EMBL" id="ORZ33720.1"/>
    </source>
</evidence>
<protein>
    <recommendedName>
        <fullName evidence="1">Poly(A) RNA polymerase mitochondrial-like central palm domain-containing protein</fullName>
    </recommendedName>
</protein>
<name>A0A1Y2HGJ1_9FUNG</name>
<dbReference type="Gene3D" id="3.30.460.10">
    <property type="entry name" value="Beta Polymerase, domain 2"/>
    <property type="match status" value="1"/>
</dbReference>
<dbReference type="OrthoDB" id="2274644at2759"/>
<dbReference type="InterPro" id="IPR043519">
    <property type="entry name" value="NT_sf"/>
</dbReference>
<dbReference type="SUPFAM" id="SSF81301">
    <property type="entry name" value="Nucleotidyltransferase"/>
    <property type="match status" value="1"/>
</dbReference>
<feature type="non-terminal residue" evidence="2">
    <location>
        <position position="151"/>
    </location>
</feature>